<dbReference type="PRINTS" id="PR00237">
    <property type="entry name" value="GPCRRHODOPSN"/>
</dbReference>
<dbReference type="PANTHER" id="PTHR22750">
    <property type="entry name" value="G-PROTEIN COUPLED RECEPTOR"/>
    <property type="match status" value="1"/>
</dbReference>
<keyword evidence="8 9" id="KW-0807">Transducer</keyword>
<evidence type="ECO:0000313" key="12">
    <source>
        <dbReference type="Ensembl" id="ENSLOCP00000002170.1"/>
    </source>
</evidence>
<evidence type="ECO:0000256" key="6">
    <source>
        <dbReference type="ARBA" id="ARBA00023136"/>
    </source>
</evidence>
<evidence type="ECO:0000256" key="10">
    <source>
        <dbReference type="SAM" id="Phobius"/>
    </source>
</evidence>
<dbReference type="GO" id="GO:0005886">
    <property type="term" value="C:plasma membrane"/>
    <property type="evidence" value="ECO:0000318"/>
    <property type="project" value="GO_Central"/>
</dbReference>
<comment type="similarity">
    <text evidence="9">Belongs to the G-protein coupled receptor 1 family.</text>
</comment>
<dbReference type="STRING" id="7918.ENSLOCP00000002170"/>
<feature type="transmembrane region" description="Helical" evidence="10">
    <location>
        <begin position="167"/>
        <end position="191"/>
    </location>
</feature>
<keyword evidence="13" id="KW-1185">Reference proteome</keyword>
<keyword evidence="7 9" id="KW-0675">Receptor</keyword>
<dbReference type="GO" id="GO:0005737">
    <property type="term" value="C:cytoplasm"/>
    <property type="evidence" value="ECO:0000318"/>
    <property type="project" value="GO_Central"/>
</dbReference>
<accession>W5M1B3</accession>
<keyword evidence="5 9" id="KW-0297">G-protein coupled receptor</keyword>
<dbReference type="GO" id="GO:0004930">
    <property type="term" value="F:G protein-coupled receptor activity"/>
    <property type="evidence" value="ECO:0000318"/>
    <property type="project" value="GO_Central"/>
</dbReference>
<dbReference type="InterPro" id="IPR017452">
    <property type="entry name" value="GPCR_Rhodpsn_7TM"/>
</dbReference>
<feature type="transmembrane region" description="Helical" evidence="10">
    <location>
        <begin position="43"/>
        <end position="62"/>
    </location>
</feature>
<dbReference type="OMA" id="LYIICFG"/>
<dbReference type="InParanoid" id="W5M1B3"/>
<evidence type="ECO:0000256" key="5">
    <source>
        <dbReference type="ARBA" id="ARBA00023040"/>
    </source>
</evidence>
<evidence type="ECO:0000256" key="1">
    <source>
        <dbReference type="ARBA" id="ARBA00004651"/>
    </source>
</evidence>
<name>W5M1B3_LEPOC</name>
<dbReference type="Proteomes" id="UP000018468">
    <property type="component" value="Linkage group LG14"/>
</dbReference>
<protein>
    <recommendedName>
        <fullName evidence="11">G-protein coupled receptors family 1 profile domain-containing protein</fullName>
    </recommendedName>
</protein>
<keyword evidence="6 10" id="KW-0472">Membrane</keyword>
<evidence type="ECO:0000259" key="11">
    <source>
        <dbReference type="PROSITE" id="PS50262"/>
    </source>
</evidence>
<evidence type="ECO:0000256" key="7">
    <source>
        <dbReference type="ARBA" id="ARBA00023170"/>
    </source>
</evidence>
<comment type="subcellular location">
    <subcellularLocation>
        <location evidence="1">Cell membrane</location>
        <topology evidence="1">Multi-pass membrane protein</topology>
    </subcellularLocation>
</comment>
<evidence type="ECO:0000256" key="4">
    <source>
        <dbReference type="ARBA" id="ARBA00022989"/>
    </source>
</evidence>
<evidence type="ECO:0000256" key="3">
    <source>
        <dbReference type="ARBA" id="ARBA00022692"/>
    </source>
</evidence>
<feature type="transmembrane region" description="Helical" evidence="10">
    <location>
        <begin position="125"/>
        <end position="147"/>
    </location>
</feature>
<dbReference type="AlphaFoldDB" id="W5M1B3"/>
<feature type="domain" description="G-protein coupled receptors family 1 profile" evidence="11">
    <location>
        <begin position="24"/>
        <end position="278"/>
    </location>
</feature>
<sequence length="321" mass="35717">PALLGMSVVYAVLHATLGILIPVPNIVVIIVAYKLIKAKRAKGYVFIINLAVADLLVGLMCVVETLDDLYDGDFDKNLTFCLLRICFTISPCVGSVLTLLLISLDRWLAVTRPLHYHKTVTNRTVSAALAALWGLSFSVGNLPLIAPQLQQTNYTGVCGLLYSTKNQYLYIICFVVFMPVFLTLICAQILLGRTAHLQRQRIRQVSVGPAPPRSADLRHFKALRTVLVVIVCFSVSWGPYYMAGLVQASCARCHLKALLRDELFLLGELNSLLNPLIYAFCSNDIKSRVCQAGWWKKISRARALQLRHNKKTIGQSPKYVL</sequence>
<feature type="transmembrane region" description="Helical" evidence="10">
    <location>
        <begin position="222"/>
        <end position="242"/>
    </location>
</feature>
<evidence type="ECO:0000313" key="13">
    <source>
        <dbReference type="Proteomes" id="UP000018468"/>
    </source>
</evidence>
<keyword evidence="2" id="KW-1003">Cell membrane</keyword>
<feature type="transmembrane region" description="Helical" evidence="10">
    <location>
        <begin position="82"/>
        <end position="104"/>
    </location>
</feature>
<keyword evidence="3 9" id="KW-0812">Transmembrane</keyword>
<feature type="transmembrane region" description="Helical" evidence="10">
    <location>
        <begin position="12"/>
        <end position="36"/>
    </location>
</feature>
<proteinExistence type="inferred from homology"/>
<organism evidence="12 13">
    <name type="scientific">Lepisosteus oculatus</name>
    <name type="common">Spotted gar</name>
    <dbReference type="NCBI Taxonomy" id="7918"/>
    <lineage>
        <taxon>Eukaryota</taxon>
        <taxon>Metazoa</taxon>
        <taxon>Chordata</taxon>
        <taxon>Craniata</taxon>
        <taxon>Vertebrata</taxon>
        <taxon>Euteleostomi</taxon>
        <taxon>Actinopterygii</taxon>
        <taxon>Neopterygii</taxon>
        <taxon>Holostei</taxon>
        <taxon>Semionotiformes</taxon>
        <taxon>Lepisosteidae</taxon>
        <taxon>Lepisosteus</taxon>
    </lineage>
</organism>
<dbReference type="GeneTree" id="ENSGT01120000271896"/>
<keyword evidence="4 10" id="KW-1133">Transmembrane helix</keyword>
<dbReference type="eggNOG" id="KOG3656">
    <property type="taxonomic scope" value="Eukaryota"/>
</dbReference>
<dbReference type="PROSITE" id="PS50262">
    <property type="entry name" value="G_PROTEIN_RECEP_F1_2"/>
    <property type="match status" value="1"/>
</dbReference>
<dbReference type="EMBL" id="AHAT01022479">
    <property type="status" value="NOT_ANNOTATED_CDS"/>
    <property type="molecule type" value="Genomic_DNA"/>
</dbReference>
<evidence type="ECO:0000256" key="9">
    <source>
        <dbReference type="RuleBase" id="RU000688"/>
    </source>
</evidence>
<reference evidence="12" key="2">
    <citation type="submission" date="2025-08" db="UniProtKB">
        <authorList>
            <consortium name="Ensembl"/>
        </authorList>
    </citation>
    <scope>IDENTIFICATION</scope>
</reference>
<evidence type="ECO:0000256" key="8">
    <source>
        <dbReference type="ARBA" id="ARBA00023224"/>
    </source>
</evidence>
<reference evidence="12" key="3">
    <citation type="submission" date="2025-09" db="UniProtKB">
        <authorList>
            <consortium name="Ensembl"/>
        </authorList>
    </citation>
    <scope>IDENTIFICATION</scope>
</reference>
<dbReference type="GO" id="GO:0007189">
    <property type="term" value="P:adenylate cyclase-activating G protein-coupled receptor signaling pathway"/>
    <property type="evidence" value="ECO:0000318"/>
    <property type="project" value="GO_Central"/>
</dbReference>
<reference evidence="13" key="1">
    <citation type="submission" date="2011-12" db="EMBL/GenBank/DDBJ databases">
        <title>The Draft Genome of Lepisosteus oculatus.</title>
        <authorList>
            <consortium name="The Broad Institute Genome Assembly &amp; Analysis Group"/>
            <consortium name="Computational R&amp;D Group"/>
            <consortium name="and Sequencing Platform"/>
            <person name="Di Palma F."/>
            <person name="Alfoldi J."/>
            <person name="Johnson J."/>
            <person name="Berlin A."/>
            <person name="Gnerre S."/>
            <person name="Jaffe D."/>
            <person name="MacCallum I."/>
            <person name="Young S."/>
            <person name="Walker B.J."/>
            <person name="Lander E.S."/>
            <person name="Lindblad-Toh K."/>
        </authorList>
    </citation>
    <scope>NUCLEOTIDE SEQUENCE [LARGE SCALE GENOMIC DNA]</scope>
</reference>
<dbReference type="PROSITE" id="PS00237">
    <property type="entry name" value="G_PROTEIN_RECEP_F1_1"/>
    <property type="match status" value="1"/>
</dbReference>
<dbReference type="SUPFAM" id="SSF81321">
    <property type="entry name" value="Family A G protein-coupled receptor-like"/>
    <property type="match status" value="1"/>
</dbReference>
<dbReference type="Gene3D" id="1.20.1070.10">
    <property type="entry name" value="Rhodopsin 7-helix transmembrane proteins"/>
    <property type="match status" value="1"/>
</dbReference>
<dbReference type="Bgee" id="ENSLOCG00000001857">
    <property type="expression patterns" value="Expressed in intestine and 13 other cell types or tissues"/>
</dbReference>
<evidence type="ECO:0000256" key="2">
    <source>
        <dbReference type="ARBA" id="ARBA00022475"/>
    </source>
</evidence>
<dbReference type="Ensembl" id="ENSLOCT00000002175.1">
    <property type="protein sequence ID" value="ENSLOCP00000002170.1"/>
    <property type="gene ID" value="ENSLOCG00000001857.1"/>
</dbReference>
<dbReference type="InterPro" id="IPR000276">
    <property type="entry name" value="GPCR_Rhodpsn"/>
</dbReference>
<dbReference type="Pfam" id="PF00001">
    <property type="entry name" value="7tm_1"/>
    <property type="match status" value="1"/>
</dbReference>